<feature type="domain" description="LysR substrate-binding" evidence="6">
    <location>
        <begin position="7"/>
        <end position="201"/>
    </location>
</feature>
<dbReference type="Proteomes" id="UP000317344">
    <property type="component" value="Chromosome"/>
</dbReference>
<dbReference type="EMBL" id="CP041765">
    <property type="protein sequence ID" value="QDQ98220.1"/>
    <property type="molecule type" value="Genomic_DNA"/>
</dbReference>
<evidence type="ECO:0000256" key="4">
    <source>
        <dbReference type="ARBA" id="ARBA00023159"/>
    </source>
</evidence>
<evidence type="ECO:0000256" key="2">
    <source>
        <dbReference type="ARBA" id="ARBA00023015"/>
    </source>
</evidence>
<keyword evidence="2" id="KW-0805">Transcription regulation</keyword>
<organism evidence="7 8">
    <name type="scientific">Tomitella fengzijianii</name>
    <dbReference type="NCBI Taxonomy" id="2597660"/>
    <lineage>
        <taxon>Bacteria</taxon>
        <taxon>Bacillati</taxon>
        <taxon>Actinomycetota</taxon>
        <taxon>Actinomycetes</taxon>
        <taxon>Mycobacteriales</taxon>
        <taxon>Tomitella</taxon>
    </lineage>
</organism>
<accession>A0A516X597</accession>
<reference evidence="7 8" key="1">
    <citation type="submission" date="2019-07" db="EMBL/GenBank/DDBJ databases">
        <title>Tomitella cavernea sp. nov., an actinomycete isolated from soil.</title>
        <authorList>
            <person name="Cheng J."/>
        </authorList>
    </citation>
    <scope>NUCLEOTIDE SEQUENCE [LARGE SCALE GENOMIC DNA]</scope>
    <source>
        <strain evidence="7 8">HY188</strain>
    </source>
</reference>
<dbReference type="CDD" id="cd08414">
    <property type="entry name" value="PBP2_LTTR_aromatics_like"/>
    <property type="match status" value="1"/>
</dbReference>
<gene>
    <name evidence="7" type="ORF">FO059_13990</name>
</gene>
<evidence type="ECO:0000256" key="5">
    <source>
        <dbReference type="ARBA" id="ARBA00023163"/>
    </source>
</evidence>
<evidence type="ECO:0000313" key="8">
    <source>
        <dbReference type="Proteomes" id="UP000317344"/>
    </source>
</evidence>
<dbReference type="Gene3D" id="3.40.190.10">
    <property type="entry name" value="Periplasmic binding protein-like II"/>
    <property type="match status" value="2"/>
</dbReference>
<protein>
    <submittedName>
        <fullName evidence="7">LysR family transcriptional regulator</fullName>
    </submittedName>
</protein>
<dbReference type="GO" id="GO:0003700">
    <property type="term" value="F:DNA-binding transcription factor activity"/>
    <property type="evidence" value="ECO:0007669"/>
    <property type="project" value="TreeGrafter"/>
</dbReference>
<reference evidence="7 8" key="2">
    <citation type="submission" date="2019-07" db="EMBL/GenBank/DDBJ databases">
        <authorList>
            <person name="Huang Y."/>
        </authorList>
    </citation>
    <scope>NUCLEOTIDE SEQUENCE [LARGE SCALE GENOMIC DNA]</scope>
    <source>
        <strain evidence="7 8">HY188</strain>
    </source>
</reference>
<evidence type="ECO:0000313" key="7">
    <source>
        <dbReference type="EMBL" id="QDQ98220.1"/>
    </source>
</evidence>
<dbReference type="SUPFAM" id="SSF53850">
    <property type="entry name" value="Periplasmic binding protein-like II"/>
    <property type="match status" value="1"/>
</dbReference>
<keyword evidence="5" id="KW-0804">Transcription</keyword>
<dbReference type="OrthoDB" id="9803735at2"/>
<name>A0A516X597_9ACTN</name>
<dbReference type="PANTHER" id="PTHR30346">
    <property type="entry name" value="TRANSCRIPTIONAL DUAL REGULATOR HCAR-RELATED"/>
    <property type="match status" value="1"/>
</dbReference>
<evidence type="ECO:0000259" key="6">
    <source>
        <dbReference type="Pfam" id="PF03466"/>
    </source>
</evidence>
<dbReference type="Pfam" id="PF03466">
    <property type="entry name" value="LysR_substrate"/>
    <property type="match status" value="1"/>
</dbReference>
<keyword evidence="4" id="KW-0010">Activator</keyword>
<keyword evidence="3" id="KW-0238">DNA-binding</keyword>
<dbReference type="GO" id="GO:0032993">
    <property type="term" value="C:protein-DNA complex"/>
    <property type="evidence" value="ECO:0007669"/>
    <property type="project" value="TreeGrafter"/>
</dbReference>
<dbReference type="PANTHER" id="PTHR30346:SF30">
    <property type="entry name" value="SMALL NEUTRAL PROTEASE REGULATORY PROTEIN"/>
    <property type="match status" value="1"/>
</dbReference>
<evidence type="ECO:0000256" key="1">
    <source>
        <dbReference type="ARBA" id="ARBA00009437"/>
    </source>
</evidence>
<proteinExistence type="inferred from homology"/>
<dbReference type="GO" id="GO:0003677">
    <property type="term" value="F:DNA binding"/>
    <property type="evidence" value="ECO:0007669"/>
    <property type="project" value="UniProtKB-KW"/>
</dbReference>
<dbReference type="RefSeq" id="WP_143909627.1">
    <property type="nucleotide sequence ID" value="NZ_CP041765.1"/>
</dbReference>
<keyword evidence="8" id="KW-1185">Reference proteome</keyword>
<comment type="similarity">
    <text evidence="1">Belongs to the LysR transcriptional regulatory family.</text>
</comment>
<sequence length="219" mass="23342">MIDNAAAERRITIGFTGSATYDLLPGITRTLAEDFPELRLGLKGEMLTPAQVDALRSGKIDIGLLRPPVHADDVAVHLVRTEPLIAVLPAAHRLAQNDAVRLAELRDDPFVAYPSHFTSVVHDAVEEACGEAGFAPRTAVEVAETATLVAFVAGGLGVALVPASAQRLQIAGAVYRPLAGNTREVELALAVRADDPDPAREKVVHRIYRLIGGPRPVRS</sequence>
<evidence type="ECO:0000256" key="3">
    <source>
        <dbReference type="ARBA" id="ARBA00023125"/>
    </source>
</evidence>
<dbReference type="InterPro" id="IPR005119">
    <property type="entry name" value="LysR_subst-bd"/>
</dbReference>
<dbReference type="AlphaFoldDB" id="A0A516X597"/>
<dbReference type="KEGG" id="toy:FO059_13990"/>